<dbReference type="Pfam" id="PF00582">
    <property type="entry name" value="Usp"/>
    <property type="match status" value="1"/>
</dbReference>
<dbReference type="RefSeq" id="WP_153585218.1">
    <property type="nucleotide sequence ID" value="NZ_WJBU01000010.1"/>
</dbReference>
<dbReference type="OrthoDB" id="9792500at2"/>
<reference evidence="3 4" key="1">
    <citation type="submission" date="2019-11" db="EMBL/GenBank/DDBJ databases">
        <title>Caenimonas koreensis gen. nov., sp. nov., isolated from activated sludge.</title>
        <authorList>
            <person name="Seung H.R."/>
        </authorList>
    </citation>
    <scope>NUCLEOTIDE SEQUENCE [LARGE SCALE GENOMIC DNA]</scope>
    <source>
        <strain evidence="3 4">EMB320</strain>
    </source>
</reference>
<comment type="similarity">
    <text evidence="1">Belongs to the universal stress protein A family.</text>
</comment>
<dbReference type="InterPro" id="IPR006016">
    <property type="entry name" value="UspA"/>
</dbReference>
<dbReference type="InterPro" id="IPR006015">
    <property type="entry name" value="Universal_stress_UspA"/>
</dbReference>
<gene>
    <name evidence="3" type="ORF">GHT07_11420</name>
</gene>
<dbReference type="CDD" id="cd00293">
    <property type="entry name" value="USP-like"/>
    <property type="match status" value="1"/>
</dbReference>
<organism evidence="3 4">
    <name type="scientific">Caenimonas koreensis DSM 17982</name>
    <dbReference type="NCBI Taxonomy" id="1121255"/>
    <lineage>
        <taxon>Bacteria</taxon>
        <taxon>Pseudomonadati</taxon>
        <taxon>Pseudomonadota</taxon>
        <taxon>Betaproteobacteria</taxon>
        <taxon>Burkholderiales</taxon>
        <taxon>Comamonadaceae</taxon>
        <taxon>Caenimonas</taxon>
    </lineage>
</organism>
<evidence type="ECO:0000313" key="3">
    <source>
        <dbReference type="EMBL" id="MRD47890.1"/>
    </source>
</evidence>
<dbReference type="PANTHER" id="PTHR31964">
    <property type="entry name" value="ADENINE NUCLEOTIDE ALPHA HYDROLASES-LIKE SUPERFAMILY PROTEIN"/>
    <property type="match status" value="1"/>
</dbReference>
<dbReference type="EMBL" id="WJBU01000010">
    <property type="protein sequence ID" value="MRD47890.1"/>
    <property type="molecule type" value="Genomic_DNA"/>
</dbReference>
<sequence length="140" mass="14946">MKILLAVDGSKFTKKALAFLVTHESLCGPDDELVVLHVQAPVPPRVKTMMGAGTVAAYHRDEANAVLDPIKTFLAKHKIDAKCSWKVGNIANEIVAAAKESKAHMVVMGTHGHNVLMRAVMGSVAQRVVAGCDVPVLLVK</sequence>
<dbReference type="Proteomes" id="UP000487350">
    <property type="component" value="Unassembled WGS sequence"/>
</dbReference>
<accession>A0A844ATT7</accession>
<keyword evidence="4" id="KW-1185">Reference proteome</keyword>
<protein>
    <submittedName>
        <fullName evidence="3">Universal stress protein</fullName>
    </submittedName>
</protein>
<dbReference type="SUPFAM" id="SSF52402">
    <property type="entry name" value="Adenine nucleotide alpha hydrolases-like"/>
    <property type="match status" value="1"/>
</dbReference>
<evidence type="ECO:0000256" key="1">
    <source>
        <dbReference type="ARBA" id="ARBA00008791"/>
    </source>
</evidence>
<evidence type="ECO:0000313" key="4">
    <source>
        <dbReference type="Proteomes" id="UP000487350"/>
    </source>
</evidence>
<dbReference type="InterPro" id="IPR014729">
    <property type="entry name" value="Rossmann-like_a/b/a_fold"/>
</dbReference>
<name>A0A844ATT7_9BURK</name>
<dbReference type="PRINTS" id="PR01438">
    <property type="entry name" value="UNVRSLSTRESS"/>
</dbReference>
<feature type="domain" description="UspA" evidence="2">
    <location>
        <begin position="2"/>
        <end position="140"/>
    </location>
</feature>
<proteinExistence type="inferred from homology"/>
<comment type="caution">
    <text evidence="3">The sequence shown here is derived from an EMBL/GenBank/DDBJ whole genome shotgun (WGS) entry which is preliminary data.</text>
</comment>
<dbReference type="AlphaFoldDB" id="A0A844ATT7"/>
<dbReference type="Gene3D" id="3.40.50.620">
    <property type="entry name" value="HUPs"/>
    <property type="match status" value="1"/>
</dbReference>
<evidence type="ECO:0000259" key="2">
    <source>
        <dbReference type="Pfam" id="PF00582"/>
    </source>
</evidence>
<dbReference type="PANTHER" id="PTHR31964:SF113">
    <property type="entry name" value="USPA DOMAIN-CONTAINING PROTEIN"/>
    <property type="match status" value="1"/>
</dbReference>